<keyword evidence="1 3" id="KW-0378">Hydrolase</keyword>
<protein>
    <submittedName>
        <fullName evidence="3">Alpha/beta hydrolase</fullName>
    </submittedName>
</protein>
<dbReference type="Pfam" id="PF12697">
    <property type="entry name" value="Abhydrolase_6"/>
    <property type="match status" value="1"/>
</dbReference>
<dbReference type="GO" id="GO:0016787">
    <property type="term" value="F:hydrolase activity"/>
    <property type="evidence" value="ECO:0007669"/>
    <property type="project" value="UniProtKB-KW"/>
</dbReference>
<dbReference type="InterPro" id="IPR000073">
    <property type="entry name" value="AB_hydrolase_1"/>
</dbReference>
<dbReference type="InterPro" id="IPR029058">
    <property type="entry name" value="AB_hydrolase_fold"/>
</dbReference>
<dbReference type="PANTHER" id="PTHR43798:SF31">
    <property type="entry name" value="AB HYDROLASE SUPERFAMILY PROTEIN YCLE"/>
    <property type="match status" value="1"/>
</dbReference>
<sequence>MTTPLLKTLDVDGNAISYDEHGERTDPTVVLLTGWCQDHRLFDPLVPHLTADHHVVRIDWRGHGADRRPVADFGPAEQASDAIAVLDSLGVDRFLPVSTSHGGWANIELADRVGATRVPSLIVIDWIMTPASPEFVASLKASGDPDGWRQDRQDLFDIWLNDSSNELVRNHLDNEMAAFDHEMWDRSCRVIAEAYETWGSPLPRMAAMRENRPIKHLFSQPTDPSYEAAQAHFHEEHPWFSHRNLRGETHFPTLDSPQLVADEIRARATGR</sequence>
<reference evidence="3 4" key="1">
    <citation type="submission" date="2019-03" db="EMBL/GenBank/DDBJ databases">
        <title>Draft genome sequences of novel Actinobacteria.</title>
        <authorList>
            <person name="Sahin N."/>
            <person name="Ay H."/>
            <person name="Saygin H."/>
        </authorList>
    </citation>
    <scope>NUCLEOTIDE SEQUENCE [LARGE SCALE GENOMIC DNA]</scope>
    <source>
        <strain evidence="3 4">7K502</strain>
    </source>
</reference>
<dbReference type="Proteomes" id="UP000294947">
    <property type="component" value="Unassembled WGS sequence"/>
</dbReference>
<comment type="caution">
    <text evidence="3">The sequence shown here is derived from an EMBL/GenBank/DDBJ whole genome shotgun (WGS) entry which is preliminary data.</text>
</comment>
<dbReference type="SUPFAM" id="SSF53474">
    <property type="entry name" value="alpha/beta-Hydrolases"/>
    <property type="match status" value="1"/>
</dbReference>
<name>A0A4R4YBN4_9PSEU</name>
<dbReference type="AlphaFoldDB" id="A0A4R4YBN4"/>
<dbReference type="Gene3D" id="3.40.50.1820">
    <property type="entry name" value="alpha/beta hydrolase"/>
    <property type="match status" value="1"/>
</dbReference>
<evidence type="ECO:0000313" key="3">
    <source>
        <dbReference type="EMBL" id="TDD41264.1"/>
    </source>
</evidence>
<dbReference type="RefSeq" id="WP_132492320.1">
    <property type="nucleotide sequence ID" value="NZ_SMKW01000060.1"/>
</dbReference>
<dbReference type="InterPro" id="IPR050266">
    <property type="entry name" value="AB_hydrolase_sf"/>
</dbReference>
<dbReference type="OrthoDB" id="5495375at2"/>
<dbReference type="GO" id="GO:0016020">
    <property type="term" value="C:membrane"/>
    <property type="evidence" value="ECO:0007669"/>
    <property type="project" value="TreeGrafter"/>
</dbReference>
<gene>
    <name evidence="3" type="ORF">E1288_33145</name>
</gene>
<accession>A0A4R4YBN4</accession>
<evidence type="ECO:0000256" key="1">
    <source>
        <dbReference type="ARBA" id="ARBA00022801"/>
    </source>
</evidence>
<evidence type="ECO:0000313" key="4">
    <source>
        <dbReference type="Proteomes" id="UP000294947"/>
    </source>
</evidence>
<evidence type="ECO:0000259" key="2">
    <source>
        <dbReference type="Pfam" id="PF12697"/>
    </source>
</evidence>
<dbReference type="PANTHER" id="PTHR43798">
    <property type="entry name" value="MONOACYLGLYCEROL LIPASE"/>
    <property type="match status" value="1"/>
</dbReference>
<keyword evidence="4" id="KW-1185">Reference proteome</keyword>
<dbReference type="Gene3D" id="1.10.210.20">
    <property type="match status" value="1"/>
</dbReference>
<dbReference type="EMBL" id="SMKW01000060">
    <property type="protein sequence ID" value="TDD41264.1"/>
    <property type="molecule type" value="Genomic_DNA"/>
</dbReference>
<feature type="domain" description="AB hydrolase-1" evidence="2">
    <location>
        <begin position="29"/>
        <end position="262"/>
    </location>
</feature>
<organism evidence="3 4">
    <name type="scientific">Saccharopolyspora elongata</name>
    <dbReference type="NCBI Taxonomy" id="2530387"/>
    <lineage>
        <taxon>Bacteria</taxon>
        <taxon>Bacillati</taxon>
        <taxon>Actinomycetota</taxon>
        <taxon>Actinomycetes</taxon>
        <taxon>Pseudonocardiales</taxon>
        <taxon>Pseudonocardiaceae</taxon>
        <taxon>Saccharopolyspora</taxon>
    </lineage>
</organism>
<proteinExistence type="predicted"/>